<dbReference type="PANTHER" id="PTHR31912:SF34">
    <property type="entry name" value="NOTOCHORD-RELATED PROTEIN"/>
    <property type="match status" value="1"/>
</dbReference>
<evidence type="ECO:0000313" key="1">
    <source>
        <dbReference type="EMBL" id="KAH8979510.1"/>
    </source>
</evidence>
<name>A0AAD4L462_9AGAM</name>
<comment type="caution">
    <text evidence="1">The sequence shown here is derived from an EMBL/GenBank/DDBJ whole genome shotgun (WGS) entry which is preliminary data.</text>
</comment>
<organism evidence="1 2">
    <name type="scientific">Lactarius akahatsu</name>
    <dbReference type="NCBI Taxonomy" id="416441"/>
    <lineage>
        <taxon>Eukaryota</taxon>
        <taxon>Fungi</taxon>
        <taxon>Dikarya</taxon>
        <taxon>Basidiomycota</taxon>
        <taxon>Agaricomycotina</taxon>
        <taxon>Agaricomycetes</taxon>
        <taxon>Russulales</taxon>
        <taxon>Russulaceae</taxon>
        <taxon>Lactarius</taxon>
    </lineage>
</organism>
<sequence length="903" mass="101858">VDAISPTCPTYLWPSFEFYLTDMLFSSPRLRFSEQQKKAVLNWASQLGAWNVPSLYALSQFQERIKDIVGNSVTAVTSGAGDKLYIRDIPQMIAEDYANPITRFAIWDYPIDGNGGASQVFHGSKMLNISSTLVVPTVSVDDRIFFVDELLQNQDGTYFIPERFFYQLSEDANLSGSFPTFTGLTDNNRSPGGFIVSDEKSTMRVDKFRRTFLDIQSNGRELMCGFADSSSEYGFHMPHPLRAKADGRMVYTVPVVLFMDDASANISKQWNKHIVVYLSNAGLPREMLDKEFCVKFVTSSPNAPPMELMHAVQDSIDGALDSPVVMFDCKTKKEVLIIPYLIFTASDNPMHAEQTSQCGLNSNFFCRTCNVGGTKAYKKSDKGFGEIFEVGNIRDPAETKRVIEQQLELCVLPSGSDKVDTAARSSGIKDAAVALIIKYITAKGKALRNFSTPNTETSLNEIQVQLREERDSLLRKGGINPLIGMPGFNMHLDTPTEILHTVLLSVVKYYWAQTIWQLKNCSKNMALFQTRLASVDWNGLNAPSTDAEYICQYHGSLIGKHFKSLAQVMPFLIYNIVHKDVLHTWNIMGMLLVLLWHTEIEDIERYLVSLTQTIEDFLNITAKCAPSILILKLKFHFLVHLPAYIRRFGPAVLFSTERYESFNHVFYLSCIYSNRQAPSHNSCNTFEAQNRIKHIAMGGYWRDNNTKTWVQAGHRILKYASAHDEALTWLGLPKESKLTPGVFPRETEASQVHSDLNASTASTNLSVHRAESFIAQNGDDRVRLRDFLGIGRVMEILVTADSDQAVHHAPRNLKALHITLEVYNFDEERHEIWGVPCIRLSEPKSVVVVAAKEIRCIVNVQHDCYSCKCTGIRHNAVQQEREKTSKTRALVDHNPQARFVLNV</sequence>
<protein>
    <submittedName>
        <fullName evidence="1">Uncharacterized protein</fullName>
    </submittedName>
</protein>
<accession>A0AAD4L462</accession>
<reference evidence="1" key="1">
    <citation type="submission" date="2022-01" db="EMBL/GenBank/DDBJ databases">
        <title>Comparative genomics reveals a dynamic genome evolution in the ectomycorrhizal milk-cap (Lactarius) mushrooms.</title>
        <authorList>
            <consortium name="DOE Joint Genome Institute"/>
            <person name="Lebreton A."/>
            <person name="Tang N."/>
            <person name="Kuo A."/>
            <person name="LaButti K."/>
            <person name="Drula E."/>
            <person name="Barry K."/>
            <person name="Clum A."/>
            <person name="Lipzen A."/>
            <person name="Mousain D."/>
            <person name="Ng V."/>
            <person name="Wang R."/>
            <person name="Wang X."/>
            <person name="Dai Y."/>
            <person name="Henrissat B."/>
            <person name="Grigoriev I.V."/>
            <person name="Guerin-Laguette A."/>
            <person name="Yu F."/>
            <person name="Martin F.M."/>
        </authorList>
    </citation>
    <scope>NUCLEOTIDE SEQUENCE</scope>
    <source>
        <strain evidence="1">QP</strain>
    </source>
</reference>
<dbReference type="EMBL" id="JAKELL010000167">
    <property type="protein sequence ID" value="KAH8979510.1"/>
    <property type="molecule type" value="Genomic_DNA"/>
</dbReference>
<feature type="non-terminal residue" evidence="1">
    <location>
        <position position="1"/>
    </location>
</feature>
<proteinExistence type="predicted"/>
<evidence type="ECO:0000313" key="2">
    <source>
        <dbReference type="Proteomes" id="UP001201163"/>
    </source>
</evidence>
<dbReference type="PANTHER" id="PTHR31912">
    <property type="entry name" value="IP13529P"/>
    <property type="match status" value="1"/>
</dbReference>
<keyword evidence="2" id="KW-1185">Reference proteome</keyword>
<gene>
    <name evidence="1" type="ORF">EDB92DRAFT_1757221</name>
</gene>
<feature type="non-terminal residue" evidence="1">
    <location>
        <position position="903"/>
    </location>
</feature>
<dbReference type="AlphaFoldDB" id="A0AAD4L462"/>
<dbReference type="Proteomes" id="UP001201163">
    <property type="component" value="Unassembled WGS sequence"/>
</dbReference>